<evidence type="ECO:0000259" key="1">
    <source>
        <dbReference type="Pfam" id="PF04230"/>
    </source>
</evidence>
<reference evidence="2 3" key="1">
    <citation type="submission" date="2019-07" db="EMBL/GenBank/DDBJ databases">
        <title>Whole genome shotgun sequence of Rhizobium naphthalenivorans NBRC 107585.</title>
        <authorList>
            <person name="Hosoyama A."/>
            <person name="Uohara A."/>
            <person name="Ohji S."/>
            <person name="Ichikawa N."/>
        </authorList>
    </citation>
    <scope>NUCLEOTIDE SEQUENCE [LARGE SCALE GENOMIC DNA]</scope>
    <source>
        <strain evidence="2 3">NBRC 107585</strain>
    </source>
</reference>
<organism evidence="2 3">
    <name type="scientific">Ciceribacter naphthalenivorans</name>
    <dbReference type="NCBI Taxonomy" id="1118451"/>
    <lineage>
        <taxon>Bacteria</taxon>
        <taxon>Pseudomonadati</taxon>
        <taxon>Pseudomonadota</taxon>
        <taxon>Alphaproteobacteria</taxon>
        <taxon>Hyphomicrobiales</taxon>
        <taxon>Rhizobiaceae</taxon>
        <taxon>Ciceribacter</taxon>
    </lineage>
</organism>
<sequence>MKVAVFNVKFSENLGDGILAQCLEKALCSQSRVEVETIDLAGRTDFGATSAHRRIAVRVLHVLPFFARRLAVTHALRSRLRVLGDEWDDRIADANAVVIGGGNLFQDDDLNFPLKIGTLLDCVRRSGKPLAIHAVGVGGTWSRRAHELFHRVENTNLVYLSVRDAASRDNWRRHFPGGQIPAVVPDPGLFARDLVTTGAVASTNDGERVTGICVTDPLILVRHSGRRTRGICFGTVGEYVDLVRLLVSRG</sequence>
<protein>
    <recommendedName>
        <fullName evidence="1">Polysaccharide pyruvyl transferase domain-containing protein</fullName>
    </recommendedName>
</protein>
<dbReference type="Proteomes" id="UP000321717">
    <property type="component" value="Unassembled WGS sequence"/>
</dbReference>
<feature type="domain" description="Polysaccharide pyruvyl transferase" evidence="1">
    <location>
        <begin position="13"/>
        <end position="192"/>
    </location>
</feature>
<dbReference type="OrthoDB" id="1814359at2"/>
<gene>
    <name evidence="2" type="ORF">RNA01_38020</name>
</gene>
<keyword evidence="3" id="KW-1185">Reference proteome</keyword>
<name>A0A512HN90_9HYPH</name>
<dbReference type="EMBL" id="BJZP01000025">
    <property type="protein sequence ID" value="GEO86870.1"/>
    <property type="molecule type" value="Genomic_DNA"/>
</dbReference>
<dbReference type="RefSeq" id="WP_147181741.1">
    <property type="nucleotide sequence ID" value="NZ_BJZP01000025.1"/>
</dbReference>
<comment type="caution">
    <text evidence="2">The sequence shown here is derived from an EMBL/GenBank/DDBJ whole genome shotgun (WGS) entry which is preliminary data.</text>
</comment>
<accession>A0A512HN90</accession>
<evidence type="ECO:0000313" key="2">
    <source>
        <dbReference type="EMBL" id="GEO86870.1"/>
    </source>
</evidence>
<proteinExistence type="predicted"/>
<evidence type="ECO:0000313" key="3">
    <source>
        <dbReference type="Proteomes" id="UP000321717"/>
    </source>
</evidence>
<dbReference type="Pfam" id="PF04230">
    <property type="entry name" value="PS_pyruv_trans"/>
    <property type="match status" value="1"/>
</dbReference>
<dbReference type="AlphaFoldDB" id="A0A512HN90"/>
<dbReference type="InterPro" id="IPR007345">
    <property type="entry name" value="Polysacch_pyruvyl_Trfase"/>
</dbReference>